<accession>A0A8H4JR76</accession>
<dbReference type="OrthoDB" id="2269373at2759"/>
<dbReference type="SUPFAM" id="SSF57701">
    <property type="entry name" value="Zn2/Cys6 DNA-binding domain"/>
    <property type="match status" value="1"/>
</dbReference>
<sequence length="566" mass="63965">MRSQACEPCAKRKVRCDRSEPPCSNCRRRKRDHCTYPEVSPYERIKKLEEAVRALGGDPLSDTPEKPIITAGSVAGSNAETPTIVQEEGRSVYHESEGWHLWIDASRLWKPRFSTSDPRSSALNPGKLLPHAFHGSPWRDNTILSDKLDFCPIPTDEALKLWDAFMERVEPVVKISFSWDLAKLRVALCDTDEWRRFDSGNHSLILASCLFGAVSLTSEECVELFGREKVSLTNECRVQCDMAFSRIGLLAIDSISTLKALCLYIKANVDVLSSRSMWTLMGLMSRSAEQLGMHRDGTILGLSPIETEQYRRIWWQMQHLELILSLKNNVTPLSFGAPWDVKLPLNIEDSDLDPNSPTPPKERTGLTSFSYTLFTYFLMEKQRGFRMKQAGLAVAGEASLLTCLSDDMIKDLETSLNERFLQYCDPIKPIDSLLQITARAVVNVLRLRKMHEARMRSENVNDKCHIEHFDHLWAISDDRRKAHAARSVIATWYECQQKPGLGGMAKPKFVSKLEDDIAALEGNAVGGGDVQVDGLQEWQNGSGEDELQPFGFEFADIDWAFWESIS</sequence>
<dbReference type="SMART" id="SM00066">
    <property type="entry name" value="GAL4"/>
    <property type="match status" value="1"/>
</dbReference>
<dbReference type="GO" id="GO:0005634">
    <property type="term" value="C:nucleus"/>
    <property type="evidence" value="ECO:0007669"/>
    <property type="project" value="UniProtKB-SubCell"/>
</dbReference>
<dbReference type="PANTHER" id="PTHR31001">
    <property type="entry name" value="UNCHARACTERIZED TRANSCRIPTIONAL REGULATORY PROTEIN"/>
    <property type="match status" value="1"/>
</dbReference>
<evidence type="ECO:0000256" key="1">
    <source>
        <dbReference type="ARBA" id="ARBA00004123"/>
    </source>
</evidence>
<dbReference type="Gene3D" id="4.10.240.10">
    <property type="entry name" value="Zn(2)-C6 fungal-type DNA-binding domain"/>
    <property type="match status" value="1"/>
</dbReference>
<proteinExistence type="predicted"/>
<dbReference type="SMART" id="SM00906">
    <property type="entry name" value="Fungal_trans"/>
    <property type="match status" value="1"/>
</dbReference>
<dbReference type="InterPro" id="IPR036864">
    <property type="entry name" value="Zn2-C6_fun-type_DNA-bd_sf"/>
</dbReference>
<evidence type="ECO:0000256" key="3">
    <source>
        <dbReference type="ARBA" id="ARBA00023242"/>
    </source>
</evidence>
<dbReference type="Proteomes" id="UP000605986">
    <property type="component" value="Unassembled WGS sequence"/>
</dbReference>
<gene>
    <name evidence="5" type="ORF">F53441_13022</name>
</gene>
<keyword evidence="3" id="KW-0539">Nucleus</keyword>
<comment type="caution">
    <text evidence="5">The sequence shown here is derived from an EMBL/GenBank/DDBJ whole genome shotgun (WGS) entry which is preliminary data.</text>
</comment>
<feature type="domain" description="Zn(2)-C6 fungal-type" evidence="4">
    <location>
        <begin position="5"/>
        <end position="36"/>
    </location>
</feature>
<keyword evidence="6" id="KW-1185">Reference proteome</keyword>
<dbReference type="PROSITE" id="PS50048">
    <property type="entry name" value="ZN2_CY6_FUNGAL_2"/>
    <property type="match status" value="1"/>
</dbReference>
<evidence type="ECO:0000313" key="6">
    <source>
        <dbReference type="Proteomes" id="UP000605986"/>
    </source>
</evidence>
<evidence type="ECO:0000256" key="2">
    <source>
        <dbReference type="ARBA" id="ARBA00022723"/>
    </source>
</evidence>
<dbReference type="AlphaFoldDB" id="A0A8H4JR76"/>
<dbReference type="CDD" id="cd00067">
    <property type="entry name" value="GAL4"/>
    <property type="match status" value="1"/>
</dbReference>
<name>A0A8H4JR76_9HYPO</name>
<comment type="subcellular location">
    <subcellularLocation>
        <location evidence="1">Nucleus</location>
    </subcellularLocation>
</comment>
<dbReference type="PROSITE" id="PS00463">
    <property type="entry name" value="ZN2_CY6_FUNGAL_1"/>
    <property type="match status" value="1"/>
</dbReference>
<dbReference type="Pfam" id="PF00172">
    <property type="entry name" value="Zn_clus"/>
    <property type="match status" value="1"/>
</dbReference>
<dbReference type="GO" id="GO:0006351">
    <property type="term" value="P:DNA-templated transcription"/>
    <property type="evidence" value="ECO:0007669"/>
    <property type="project" value="InterPro"/>
</dbReference>
<dbReference type="EMBL" id="JAADJG010000755">
    <property type="protein sequence ID" value="KAF4437485.1"/>
    <property type="molecule type" value="Genomic_DNA"/>
</dbReference>
<evidence type="ECO:0000259" key="4">
    <source>
        <dbReference type="PROSITE" id="PS50048"/>
    </source>
</evidence>
<dbReference type="Pfam" id="PF04082">
    <property type="entry name" value="Fungal_trans"/>
    <property type="match status" value="1"/>
</dbReference>
<organism evidence="5 6">
    <name type="scientific">Fusarium austroafricanum</name>
    <dbReference type="NCBI Taxonomy" id="2364996"/>
    <lineage>
        <taxon>Eukaryota</taxon>
        <taxon>Fungi</taxon>
        <taxon>Dikarya</taxon>
        <taxon>Ascomycota</taxon>
        <taxon>Pezizomycotina</taxon>
        <taxon>Sordariomycetes</taxon>
        <taxon>Hypocreomycetidae</taxon>
        <taxon>Hypocreales</taxon>
        <taxon>Nectriaceae</taxon>
        <taxon>Fusarium</taxon>
        <taxon>Fusarium concolor species complex</taxon>
    </lineage>
</organism>
<reference evidence="5" key="1">
    <citation type="submission" date="2020-01" db="EMBL/GenBank/DDBJ databases">
        <title>Identification and distribution of gene clusters putatively required for synthesis of sphingolipid metabolism inhibitors in phylogenetically diverse species of the filamentous fungus Fusarium.</title>
        <authorList>
            <person name="Kim H.-S."/>
            <person name="Busman M."/>
            <person name="Brown D.W."/>
            <person name="Divon H."/>
            <person name="Uhlig S."/>
            <person name="Proctor R.H."/>
        </authorList>
    </citation>
    <scope>NUCLEOTIDE SEQUENCE</scope>
    <source>
        <strain evidence="5">NRRL 53441</strain>
    </source>
</reference>
<dbReference type="InterPro" id="IPR050613">
    <property type="entry name" value="Sec_Metabolite_Reg"/>
</dbReference>
<dbReference type="CDD" id="cd12148">
    <property type="entry name" value="fungal_TF_MHR"/>
    <property type="match status" value="1"/>
</dbReference>
<keyword evidence="2" id="KW-0479">Metal-binding</keyword>
<dbReference type="InterPro" id="IPR001138">
    <property type="entry name" value="Zn2Cys6_DnaBD"/>
</dbReference>
<protein>
    <recommendedName>
        <fullName evidence="4">Zn(2)-C6 fungal-type domain-containing protein</fullName>
    </recommendedName>
</protein>
<dbReference type="GO" id="GO:0000981">
    <property type="term" value="F:DNA-binding transcription factor activity, RNA polymerase II-specific"/>
    <property type="evidence" value="ECO:0007669"/>
    <property type="project" value="InterPro"/>
</dbReference>
<dbReference type="PANTHER" id="PTHR31001:SF85">
    <property type="entry name" value="ZN(II)2CYS6 TRANSCRIPTION FACTOR (EUROFUNG)"/>
    <property type="match status" value="1"/>
</dbReference>
<dbReference type="InterPro" id="IPR007219">
    <property type="entry name" value="XnlR_reg_dom"/>
</dbReference>
<dbReference type="GO" id="GO:0008270">
    <property type="term" value="F:zinc ion binding"/>
    <property type="evidence" value="ECO:0007669"/>
    <property type="project" value="InterPro"/>
</dbReference>
<evidence type="ECO:0000313" key="5">
    <source>
        <dbReference type="EMBL" id="KAF4437485.1"/>
    </source>
</evidence>
<dbReference type="GO" id="GO:0003677">
    <property type="term" value="F:DNA binding"/>
    <property type="evidence" value="ECO:0007669"/>
    <property type="project" value="InterPro"/>
</dbReference>